<protein>
    <recommendedName>
        <fullName evidence="3">Lipoprotein</fullName>
    </recommendedName>
</protein>
<evidence type="ECO:0000313" key="2">
    <source>
        <dbReference type="Proteomes" id="UP000627292"/>
    </source>
</evidence>
<dbReference type="Proteomes" id="UP000627292">
    <property type="component" value="Unassembled WGS sequence"/>
</dbReference>
<accession>A0A917J4Y2</accession>
<sequence>MFKYLYRAVCLFAVVFYSCNTADSRRKTSQAGEGIEQYALFISAVDTTNVKSVSTATAQYRKLFFSARKDSCDAAFMLFEGCWQFHAQRLTRLVRQDTALYARLVALDEYGTQVEATGALKQFNDQLQENGYRVVLINDVLTVERNWNFAVARFSRFVTAEMTEYMNQKSRENAERYRQRIMIKPAPEKMIDGLVWREKFNERYTGTLLRNTIKEEQRVLLSELIINRTDAAWFSAACNWLEKQYAGTATHKIIAPYYRAIQQHNTQMAEALLDRYYKQGYITAARL</sequence>
<organism evidence="1 2">
    <name type="scientific">Filimonas zeae</name>
    <dbReference type="NCBI Taxonomy" id="1737353"/>
    <lineage>
        <taxon>Bacteria</taxon>
        <taxon>Pseudomonadati</taxon>
        <taxon>Bacteroidota</taxon>
        <taxon>Chitinophagia</taxon>
        <taxon>Chitinophagales</taxon>
        <taxon>Chitinophagaceae</taxon>
        <taxon>Filimonas</taxon>
    </lineage>
</organism>
<evidence type="ECO:0008006" key="3">
    <source>
        <dbReference type="Google" id="ProtNLM"/>
    </source>
</evidence>
<reference evidence="1" key="2">
    <citation type="submission" date="2020-09" db="EMBL/GenBank/DDBJ databases">
        <authorList>
            <person name="Sun Q."/>
            <person name="Zhou Y."/>
        </authorList>
    </citation>
    <scope>NUCLEOTIDE SEQUENCE</scope>
    <source>
        <strain evidence="1">CGMCC 1.15290</strain>
    </source>
</reference>
<name>A0A917J4Y2_9BACT</name>
<gene>
    <name evidence="1" type="ORF">GCM10011379_59050</name>
</gene>
<comment type="caution">
    <text evidence="1">The sequence shown here is derived from an EMBL/GenBank/DDBJ whole genome shotgun (WGS) entry which is preliminary data.</text>
</comment>
<evidence type="ECO:0000313" key="1">
    <source>
        <dbReference type="EMBL" id="GGH83527.1"/>
    </source>
</evidence>
<dbReference type="AlphaFoldDB" id="A0A917J4Y2"/>
<dbReference type="PROSITE" id="PS51257">
    <property type="entry name" value="PROKAR_LIPOPROTEIN"/>
    <property type="match status" value="1"/>
</dbReference>
<keyword evidence="2" id="KW-1185">Reference proteome</keyword>
<dbReference type="EMBL" id="BMIB01000010">
    <property type="protein sequence ID" value="GGH83527.1"/>
    <property type="molecule type" value="Genomic_DNA"/>
</dbReference>
<dbReference type="RefSeq" id="WP_188959450.1">
    <property type="nucleotide sequence ID" value="NZ_BMIB01000010.1"/>
</dbReference>
<proteinExistence type="predicted"/>
<reference evidence="1" key="1">
    <citation type="journal article" date="2014" name="Int. J. Syst. Evol. Microbiol.">
        <title>Complete genome sequence of Corynebacterium casei LMG S-19264T (=DSM 44701T), isolated from a smear-ripened cheese.</title>
        <authorList>
            <consortium name="US DOE Joint Genome Institute (JGI-PGF)"/>
            <person name="Walter F."/>
            <person name="Albersmeier A."/>
            <person name="Kalinowski J."/>
            <person name="Ruckert C."/>
        </authorList>
    </citation>
    <scope>NUCLEOTIDE SEQUENCE</scope>
    <source>
        <strain evidence="1">CGMCC 1.15290</strain>
    </source>
</reference>